<keyword evidence="1" id="KW-0472">Membrane</keyword>
<reference evidence="2 3" key="1">
    <citation type="journal article" date="2016" name="Nat. Commun.">
        <title>Thousands of microbial genomes shed light on interconnected biogeochemical processes in an aquifer system.</title>
        <authorList>
            <person name="Anantharaman K."/>
            <person name="Brown C.T."/>
            <person name="Hug L.A."/>
            <person name="Sharon I."/>
            <person name="Castelle C.J."/>
            <person name="Probst A.J."/>
            <person name="Thomas B.C."/>
            <person name="Singh A."/>
            <person name="Wilkins M.J."/>
            <person name="Karaoz U."/>
            <person name="Brodie E.L."/>
            <person name="Williams K.H."/>
            <person name="Hubbard S.S."/>
            <person name="Banfield J.F."/>
        </authorList>
    </citation>
    <scope>NUCLEOTIDE SEQUENCE [LARGE SCALE GENOMIC DNA]</scope>
</reference>
<dbReference type="AlphaFoldDB" id="A0A1F5NRP2"/>
<dbReference type="Gene3D" id="3.40.50.150">
    <property type="entry name" value="Vaccinia Virus protein VP39"/>
    <property type="match status" value="1"/>
</dbReference>
<name>A0A1F5NRP2_9BACT</name>
<evidence type="ECO:0008006" key="4">
    <source>
        <dbReference type="Google" id="ProtNLM"/>
    </source>
</evidence>
<evidence type="ECO:0000256" key="1">
    <source>
        <dbReference type="SAM" id="Phobius"/>
    </source>
</evidence>
<dbReference type="InterPro" id="IPR029063">
    <property type="entry name" value="SAM-dependent_MTases_sf"/>
</dbReference>
<evidence type="ECO:0000313" key="2">
    <source>
        <dbReference type="EMBL" id="OGE80339.1"/>
    </source>
</evidence>
<dbReference type="EMBL" id="MFEI01000034">
    <property type="protein sequence ID" value="OGE80339.1"/>
    <property type="molecule type" value="Genomic_DNA"/>
</dbReference>
<dbReference type="SUPFAM" id="SSF53335">
    <property type="entry name" value="S-adenosyl-L-methionine-dependent methyltransferases"/>
    <property type="match status" value="1"/>
</dbReference>
<proteinExistence type="predicted"/>
<feature type="transmembrane region" description="Helical" evidence="1">
    <location>
        <begin position="210"/>
        <end position="233"/>
    </location>
</feature>
<organism evidence="2 3">
    <name type="scientific">Candidatus Doudnabacteria bacterium RIFCSPHIGHO2_01_FULL_43_23</name>
    <dbReference type="NCBI Taxonomy" id="1817822"/>
    <lineage>
        <taxon>Bacteria</taxon>
        <taxon>Candidatus Doudnaibacteriota</taxon>
    </lineage>
</organism>
<accession>A0A1F5NRP2</accession>
<evidence type="ECO:0000313" key="3">
    <source>
        <dbReference type="Proteomes" id="UP000177912"/>
    </source>
</evidence>
<dbReference type="CDD" id="cd02440">
    <property type="entry name" value="AdoMet_MTases"/>
    <property type="match status" value="1"/>
</dbReference>
<dbReference type="STRING" id="1817822.A2826_02695"/>
<dbReference type="PANTHER" id="PTHR43861">
    <property type="entry name" value="TRANS-ACONITATE 2-METHYLTRANSFERASE-RELATED"/>
    <property type="match status" value="1"/>
</dbReference>
<gene>
    <name evidence="2" type="ORF">A2826_02695</name>
</gene>
<dbReference type="Proteomes" id="UP000177912">
    <property type="component" value="Unassembled WGS sequence"/>
</dbReference>
<comment type="caution">
    <text evidence="2">The sequence shown here is derived from an EMBL/GenBank/DDBJ whole genome shotgun (WGS) entry which is preliminary data.</text>
</comment>
<keyword evidence="1" id="KW-0812">Transmembrane</keyword>
<keyword evidence="1" id="KW-1133">Transmembrane helix</keyword>
<dbReference type="Pfam" id="PF13489">
    <property type="entry name" value="Methyltransf_23"/>
    <property type="match status" value="1"/>
</dbReference>
<sequence>MDQTYESKYHDLEATHPWFLGRRHMIIRLLRGTDRNQKILEIGCSAGYLLEILKKYGFQNLFGIDISREAVELCRKKGIDQVFQMDAADPKFSNNEFDLIIASDILEHMPDDVAAMKKWYKILKPGGKLIVFTPAFNFLWTEHDEINHHFSRYTKKKLSEIFRVTGFATLRISYWNFILFFPTVVIRFFHRVLVKKRHKTHDHLYRMNSLARVLFLGLLQFENLLLEFINFPIGVSVFGVVKK</sequence>
<feature type="transmembrane region" description="Helical" evidence="1">
    <location>
        <begin position="172"/>
        <end position="189"/>
    </location>
</feature>
<protein>
    <recommendedName>
        <fullName evidence="4">Methyltransferase type 11 domain-containing protein</fullName>
    </recommendedName>
</protein>